<dbReference type="GO" id="GO:0005769">
    <property type="term" value="C:early endosome"/>
    <property type="evidence" value="ECO:0007669"/>
    <property type="project" value="TreeGrafter"/>
</dbReference>
<keyword evidence="2 4" id="KW-0863">Zinc-finger</keyword>
<keyword evidence="3" id="KW-0862">Zinc</keyword>
<proteinExistence type="predicted"/>
<dbReference type="GO" id="GO:0008270">
    <property type="term" value="F:zinc ion binding"/>
    <property type="evidence" value="ECO:0007669"/>
    <property type="project" value="UniProtKB-KW"/>
</dbReference>
<dbReference type="EMBL" id="OE181971">
    <property type="protein sequence ID" value="CAD7573943.1"/>
    <property type="molecule type" value="Genomic_DNA"/>
</dbReference>
<dbReference type="GO" id="GO:0006897">
    <property type="term" value="P:endocytosis"/>
    <property type="evidence" value="ECO:0007669"/>
    <property type="project" value="TreeGrafter"/>
</dbReference>
<feature type="domain" description="FYVE-type" evidence="6">
    <location>
        <begin position="376"/>
        <end position="434"/>
    </location>
</feature>
<sequence length="436" mass="49468">MYMKDNIESLSLLLTTTKDELLKLQKEHTDLLDNIQANEGSSTALQQLNQMNELSIQIKNLHLQHTEKDLEINSLKKILQEKTEKLAETANTIHGLEKNISELDKLLSHWKEKAYVAQNSLLSNSDTLALSVACLSTELKVLGLIPVIAEQSLIGEILTSPPPSTLTMIKGLRANDSTPRALLHIESLAPGLWLNAPLLYYQEKLKLQEDIFNTQEYISSLTMDNQGYKTKIDSLEKCIEELKNTSEEAAEVLNTSLEQTRNENSLLTNQNKDLIIDFKKTAEAEEILKKKISSMQDDLDEVTALEAKIEASQLEQKTLLERCFSSSSTCDSLQRTVNEIRRRLEESQAALHEMGRENQNLQLKLEKLVGRKWTEDSDAARCIKCEKVFTLLIRRHHCRNCFKIYCNECSAKTAAVESDRKPVRVCDSCFNELSSK</sequence>
<evidence type="ECO:0000256" key="3">
    <source>
        <dbReference type="ARBA" id="ARBA00022833"/>
    </source>
</evidence>
<name>A0A7R9P8J4_TIMCA</name>
<keyword evidence="5" id="KW-0175">Coiled coil</keyword>
<dbReference type="GO" id="GO:0005545">
    <property type="term" value="F:1-phosphatidylinositol binding"/>
    <property type="evidence" value="ECO:0007669"/>
    <property type="project" value="TreeGrafter"/>
</dbReference>
<dbReference type="SUPFAM" id="SSF69979">
    <property type="entry name" value="Eea1 homodimerisation domain"/>
    <property type="match status" value="1"/>
</dbReference>
<accession>A0A7R9P8J4</accession>
<keyword evidence="1" id="KW-0479">Metal-binding</keyword>
<organism evidence="7">
    <name type="scientific">Timema californicum</name>
    <name type="common">California timema</name>
    <name type="synonym">Walking stick</name>
    <dbReference type="NCBI Taxonomy" id="61474"/>
    <lineage>
        <taxon>Eukaryota</taxon>
        <taxon>Metazoa</taxon>
        <taxon>Ecdysozoa</taxon>
        <taxon>Arthropoda</taxon>
        <taxon>Hexapoda</taxon>
        <taxon>Insecta</taxon>
        <taxon>Pterygota</taxon>
        <taxon>Neoptera</taxon>
        <taxon>Polyneoptera</taxon>
        <taxon>Phasmatodea</taxon>
        <taxon>Timematodea</taxon>
        <taxon>Timematoidea</taxon>
        <taxon>Timematidae</taxon>
        <taxon>Timema</taxon>
    </lineage>
</organism>
<dbReference type="CDD" id="cd15730">
    <property type="entry name" value="FYVE_EEA1"/>
    <property type="match status" value="1"/>
</dbReference>
<evidence type="ECO:0000256" key="1">
    <source>
        <dbReference type="ARBA" id="ARBA00022723"/>
    </source>
</evidence>
<dbReference type="SUPFAM" id="SSF57903">
    <property type="entry name" value="FYVE/PHD zinc finger"/>
    <property type="match status" value="1"/>
</dbReference>
<reference evidence="7" key="1">
    <citation type="submission" date="2020-11" db="EMBL/GenBank/DDBJ databases">
        <authorList>
            <person name="Tran Van P."/>
        </authorList>
    </citation>
    <scope>NUCLEOTIDE SEQUENCE</scope>
</reference>
<gene>
    <name evidence="7" type="ORF">TCMB3V08_LOCUS6564</name>
</gene>
<dbReference type="InterPro" id="IPR011011">
    <property type="entry name" value="Znf_FYVE_PHD"/>
</dbReference>
<dbReference type="PANTHER" id="PTHR23164:SF30">
    <property type="entry name" value="EARLY ENDOSOME ANTIGEN 1"/>
    <property type="match status" value="1"/>
</dbReference>
<feature type="coiled-coil region" evidence="5">
    <location>
        <begin position="7"/>
        <end position="34"/>
    </location>
</feature>
<dbReference type="SMART" id="SM00064">
    <property type="entry name" value="FYVE"/>
    <property type="match status" value="1"/>
</dbReference>
<evidence type="ECO:0000256" key="2">
    <source>
        <dbReference type="ARBA" id="ARBA00022771"/>
    </source>
</evidence>
<evidence type="ECO:0000259" key="6">
    <source>
        <dbReference type="PROSITE" id="PS50178"/>
    </source>
</evidence>
<dbReference type="Pfam" id="PF01363">
    <property type="entry name" value="FYVE"/>
    <property type="match status" value="1"/>
</dbReference>
<dbReference type="Gene3D" id="1.20.5.390">
    <property type="entry name" value="L1 transposable element, trimerization domain"/>
    <property type="match status" value="1"/>
</dbReference>
<dbReference type="InterPro" id="IPR017455">
    <property type="entry name" value="Znf_FYVE-rel"/>
</dbReference>
<dbReference type="Gene3D" id="3.30.40.10">
    <property type="entry name" value="Zinc/RING finger domain, C3HC4 (zinc finger)"/>
    <property type="match status" value="1"/>
</dbReference>
<evidence type="ECO:0000256" key="5">
    <source>
        <dbReference type="SAM" id="Coils"/>
    </source>
</evidence>
<evidence type="ECO:0000256" key="4">
    <source>
        <dbReference type="PROSITE-ProRule" id="PRU00091"/>
    </source>
</evidence>
<evidence type="ECO:0000313" key="7">
    <source>
        <dbReference type="EMBL" id="CAD7573943.1"/>
    </source>
</evidence>
<feature type="coiled-coil region" evidence="5">
    <location>
        <begin position="72"/>
        <end position="113"/>
    </location>
</feature>
<protein>
    <submittedName>
        <fullName evidence="7">(California timema) hypothetical protein</fullName>
    </submittedName>
</protein>
<dbReference type="PROSITE" id="PS50178">
    <property type="entry name" value="ZF_FYVE"/>
    <property type="match status" value="1"/>
</dbReference>
<dbReference type="PANTHER" id="PTHR23164">
    <property type="entry name" value="EARLY ENDOSOME ANTIGEN 1"/>
    <property type="match status" value="1"/>
</dbReference>
<dbReference type="AlphaFoldDB" id="A0A7R9P8J4"/>
<feature type="coiled-coil region" evidence="5">
    <location>
        <begin position="225"/>
        <end position="371"/>
    </location>
</feature>
<dbReference type="InterPro" id="IPR013083">
    <property type="entry name" value="Znf_RING/FYVE/PHD"/>
</dbReference>
<dbReference type="InterPro" id="IPR000306">
    <property type="entry name" value="Znf_FYVE"/>
</dbReference>